<evidence type="ECO:0000256" key="2">
    <source>
        <dbReference type="SAM" id="MobiDB-lite"/>
    </source>
</evidence>
<dbReference type="InterPro" id="IPR018392">
    <property type="entry name" value="LysM"/>
</dbReference>
<dbReference type="Pfam" id="PF01551">
    <property type="entry name" value="Peptidase_M23"/>
    <property type="match status" value="1"/>
</dbReference>
<dbReference type="EMBL" id="JAGWCR010000006">
    <property type="protein sequence ID" value="MBS3649632.1"/>
    <property type="molecule type" value="Genomic_DNA"/>
</dbReference>
<name>A0A942E723_9HYPH</name>
<feature type="compositionally biased region" description="Polar residues" evidence="2">
    <location>
        <begin position="214"/>
        <end position="223"/>
    </location>
</feature>
<dbReference type="SMART" id="SM00257">
    <property type="entry name" value="LysM"/>
    <property type="match status" value="2"/>
</dbReference>
<gene>
    <name evidence="4" type="ORF">KEU06_13540</name>
</gene>
<dbReference type="Proteomes" id="UP000680348">
    <property type="component" value="Unassembled WGS sequence"/>
</dbReference>
<dbReference type="PROSITE" id="PS51782">
    <property type="entry name" value="LYSM"/>
    <property type="match status" value="2"/>
</dbReference>
<dbReference type="SUPFAM" id="SSF54106">
    <property type="entry name" value="LysM domain"/>
    <property type="match status" value="1"/>
</dbReference>
<proteinExistence type="inferred from homology"/>
<dbReference type="Gene3D" id="2.70.70.10">
    <property type="entry name" value="Glucose Permease (Domain IIA)"/>
    <property type="match status" value="1"/>
</dbReference>
<accession>A0A942E723</accession>
<dbReference type="CDD" id="cd00118">
    <property type="entry name" value="LysM"/>
    <property type="match status" value="2"/>
</dbReference>
<feature type="region of interest" description="Disordered" evidence="2">
    <location>
        <begin position="55"/>
        <end position="150"/>
    </location>
</feature>
<evidence type="ECO:0000313" key="5">
    <source>
        <dbReference type="Proteomes" id="UP000680348"/>
    </source>
</evidence>
<dbReference type="CDD" id="cd12797">
    <property type="entry name" value="M23_peptidase"/>
    <property type="match status" value="1"/>
</dbReference>
<evidence type="ECO:0000313" key="4">
    <source>
        <dbReference type="EMBL" id="MBS3649632.1"/>
    </source>
</evidence>
<feature type="domain" description="LysM" evidence="3">
    <location>
        <begin position="275"/>
        <end position="318"/>
    </location>
</feature>
<feature type="domain" description="LysM" evidence="3">
    <location>
        <begin position="150"/>
        <end position="194"/>
    </location>
</feature>
<dbReference type="PANTHER" id="PTHR21666:SF263">
    <property type="entry name" value="MUREIN HYDROLASE ACTIVATOR NLPD"/>
    <property type="match status" value="1"/>
</dbReference>
<dbReference type="GO" id="GO:0004222">
    <property type="term" value="F:metalloendopeptidase activity"/>
    <property type="evidence" value="ECO:0007669"/>
    <property type="project" value="TreeGrafter"/>
</dbReference>
<dbReference type="RefSeq" id="WP_188255182.1">
    <property type="nucleotide sequence ID" value="NZ_JABVCF010000006.1"/>
</dbReference>
<keyword evidence="5" id="KW-1185">Reference proteome</keyword>
<organism evidence="4 5">
    <name type="scientific">Pseudaminobacter soli</name>
    <name type="common">ex Zhang et al. 2022</name>
    <dbReference type="NCBI Taxonomy" id="2831468"/>
    <lineage>
        <taxon>Bacteria</taxon>
        <taxon>Pseudomonadati</taxon>
        <taxon>Pseudomonadota</taxon>
        <taxon>Alphaproteobacteria</taxon>
        <taxon>Hyphomicrobiales</taxon>
        <taxon>Phyllobacteriaceae</taxon>
        <taxon>Pseudaminobacter</taxon>
    </lineage>
</organism>
<protein>
    <submittedName>
        <fullName evidence="4">Peptidoglycan DD-metalloendopeptidase family protein</fullName>
    </submittedName>
</protein>
<dbReference type="InterPro" id="IPR011055">
    <property type="entry name" value="Dup_hybrid_motif"/>
</dbReference>
<dbReference type="PROSITE" id="PS51257">
    <property type="entry name" value="PROKAR_LIPOPROTEIN"/>
    <property type="match status" value="1"/>
</dbReference>
<evidence type="ECO:0000256" key="1">
    <source>
        <dbReference type="ARBA" id="ARBA00038420"/>
    </source>
</evidence>
<feature type="region of interest" description="Disordered" evidence="2">
    <location>
        <begin position="197"/>
        <end position="267"/>
    </location>
</feature>
<dbReference type="Gene3D" id="3.10.350.10">
    <property type="entry name" value="LysM domain"/>
    <property type="match status" value="2"/>
</dbReference>
<comment type="similarity">
    <text evidence="1">Belongs to the E.coli NlpD/Haemophilus LppB family.</text>
</comment>
<feature type="compositionally biased region" description="Polar residues" evidence="2">
    <location>
        <begin position="77"/>
        <end position="117"/>
    </location>
</feature>
<dbReference type="Pfam" id="PF01476">
    <property type="entry name" value="LysM"/>
    <property type="match status" value="2"/>
</dbReference>
<comment type="caution">
    <text evidence="4">The sequence shown here is derived from an EMBL/GenBank/DDBJ whole genome shotgun (WGS) entry which is preliminary data.</text>
</comment>
<dbReference type="InterPro" id="IPR036779">
    <property type="entry name" value="LysM_dom_sf"/>
</dbReference>
<dbReference type="SUPFAM" id="SSF51261">
    <property type="entry name" value="Duplicated hybrid motif"/>
    <property type="match status" value="1"/>
</dbReference>
<sequence length="500" mass="51330">MLVSVLRSDKRKLWHGAALLLVTGMAAGCSSQVTRFNGLDDIFTGSTTNQRQIIKNEGQPYPGGDGAYAAAPVDSVPTGSVSRQSLTPATSQPMTSESLARPQSPSNSSFPSAQPETRSSETRVAAAPARQPAAPTQGSNPAGWSSAGGTQVAVKSGDTVYSLSKRYGVPANVIAQVNGLPGDSSLQAGQKIVIPTYSNKAPGSTPDSAPKVASANTSAGSRQPSEKLPLPGQAPQGNLAVLPQQPKVRDGSGDANAAPSSDANPVKPAAVASAGAYTVQEGDTLTRIAKKTGVSVSALKAANGMQDGIVRVGQTLKVPSAGQTAVAQAAPKVDPVATSTVQPAKEAAKEAQVASYTPPKKDKIIEQAEISQEAAPNSTGIGRMRWPVRGKVISSYGKGQKDGIDIAVPPGTPVKAAENGVVIYAGDGLKEFGNTVLVRHENGLVTVYGHASELKVQRGQKVRRGDDIALSGMSGNANAPKLHFEVRKNSAPVDPSTFLE</sequence>
<feature type="compositionally biased region" description="Polar residues" evidence="2">
    <location>
        <begin position="197"/>
        <end position="207"/>
    </location>
</feature>
<dbReference type="InterPro" id="IPR050570">
    <property type="entry name" value="Cell_wall_metabolism_enzyme"/>
</dbReference>
<dbReference type="PANTHER" id="PTHR21666">
    <property type="entry name" value="PEPTIDASE-RELATED"/>
    <property type="match status" value="1"/>
</dbReference>
<evidence type="ECO:0000259" key="3">
    <source>
        <dbReference type="PROSITE" id="PS51782"/>
    </source>
</evidence>
<feature type="compositionally biased region" description="Polar residues" evidence="2">
    <location>
        <begin position="136"/>
        <end position="149"/>
    </location>
</feature>
<reference evidence="4" key="1">
    <citation type="submission" date="2021-04" db="EMBL/GenBank/DDBJ databases">
        <title>Pseudaminobacter soli sp. nov., isolated from paddy soil contaminated by heavy metals.</title>
        <authorList>
            <person name="Zhang K."/>
        </authorList>
    </citation>
    <scope>NUCLEOTIDE SEQUENCE</scope>
    <source>
        <strain evidence="4">19-2017</strain>
    </source>
</reference>
<dbReference type="InterPro" id="IPR016047">
    <property type="entry name" value="M23ase_b-sheet_dom"/>
</dbReference>
<dbReference type="AlphaFoldDB" id="A0A942E723"/>
<feature type="compositionally biased region" description="Low complexity" evidence="2">
    <location>
        <begin position="125"/>
        <end position="135"/>
    </location>
</feature>